<feature type="compositionally biased region" description="Low complexity" evidence="1">
    <location>
        <begin position="62"/>
        <end position="78"/>
    </location>
</feature>
<dbReference type="STRING" id="1147741.A0A0R3RXF0"/>
<feature type="region of interest" description="Disordered" evidence="1">
    <location>
        <begin position="50"/>
        <end position="86"/>
    </location>
</feature>
<sequence>LTLVCSYLLKVEDFKDFVCARCGGEFIEELSTDSRPYMSPFGTIFGQMISDGREHGNADVGSSSNAQQQQDQNQQPSSIRFMHGPTVGGGDDENIILLFLNQLLTNLSAQGAQIQLQITRDPNAHGKLRSER</sequence>
<keyword evidence="2" id="KW-1185">Reference proteome</keyword>
<dbReference type="WBParaSite" id="EEL_0000689701-mRNA-1">
    <property type="protein sequence ID" value="EEL_0000689701-mRNA-1"/>
    <property type="gene ID" value="EEL_0000689701"/>
</dbReference>
<dbReference type="AlphaFoldDB" id="A0A0R3RXF0"/>
<protein>
    <submittedName>
        <fullName evidence="3">E3 ubiquitin-protein ligase</fullName>
    </submittedName>
</protein>
<evidence type="ECO:0000313" key="3">
    <source>
        <dbReference type="WBParaSite" id="EEL_0000689701-mRNA-1"/>
    </source>
</evidence>
<organism evidence="2 3">
    <name type="scientific">Elaeophora elaphi</name>
    <dbReference type="NCBI Taxonomy" id="1147741"/>
    <lineage>
        <taxon>Eukaryota</taxon>
        <taxon>Metazoa</taxon>
        <taxon>Ecdysozoa</taxon>
        <taxon>Nematoda</taxon>
        <taxon>Chromadorea</taxon>
        <taxon>Rhabditida</taxon>
        <taxon>Spirurina</taxon>
        <taxon>Spiruromorpha</taxon>
        <taxon>Filarioidea</taxon>
        <taxon>Onchocercidae</taxon>
        <taxon>Elaeophora</taxon>
    </lineage>
</organism>
<evidence type="ECO:0000313" key="2">
    <source>
        <dbReference type="Proteomes" id="UP000050640"/>
    </source>
</evidence>
<name>A0A0R3RXF0_9BILA</name>
<reference evidence="3" key="1">
    <citation type="submission" date="2017-02" db="UniProtKB">
        <authorList>
            <consortium name="WormBaseParasite"/>
        </authorList>
    </citation>
    <scope>IDENTIFICATION</scope>
</reference>
<proteinExistence type="predicted"/>
<accession>A0A0R3RXF0</accession>
<dbReference type="Proteomes" id="UP000050640">
    <property type="component" value="Unplaced"/>
</dbReference>
<evidence type="ECO:0000256" key="1">
    <source>
        <dbReference type="SAM" id="MobiDB-lite"/>
    </source>
</evidence>